<sequence length="220" mass="23076">MRHPLASAPEDFAPAADGAGLVARSGLHDLGAVGAAPARVVDCLLHHHRPLVGLAHAERPICPRSPNGNTEDAGLGWPLGPHLSLWTCPTRAAEVAELTWRQQQQEFEPSPNAGPRRLLHRRAPPRRPWPPGERGGRQASSNVLLTPSLRAKVGDFRFARLGVGKSDAIVHGDEAASTAAGGGSLRSRTAEAPPPSEKGEGRGGIAEGGEGTGTTTTTWR</sequence>
<feature type="region of interest" description="Disordered" evidence="1">
    <location>
        <begin position="174"/>
        <end position="220"/>
    </location>
</feature>
<dbReference type="EnsemblPlants" id="OGLUM05G15750.1">
    <property type="protein sequence ID" value="OGLUM05G15750.1"/>
    <property type="gene ID" value="OGLUM05G15750"/>
</dbReference>
<accession>A0A0D9ZYL2</accession>
<dbReference type="Proteomes" id="UP000026961">
    <property type="component" value="Chromosome 5"/>
</dbReference>
<reference evidence="2" key="2">
    <citation type="submission" date="2018-05" db="EMBL/GenBank/DDBJ databases">
        <title>OgluRS3 (Oryza glumaepatula Reference Sequence Version 3).</title>
        <authorList>
            <person name="Zhang J."/>
            <person name="Kudrna D."/>
            <person name="Lee S."/>
            <person name="Talag J."/>
            <person name="Welchert J."/>
            <person name="Wing R.A."/>
        </authorList>
    </citation>
    <scope>NUCLEOTIDE SEQUENCE [LARGE SCALE GENOMIC DNA]</scope>
</reference>
<dbReference type="HOGENOM" id="CLU_1257803_0_0_1"/>
<name>A0A0D9ZYL2_9ORYZ</name>
<dbReference type="Gramene" id="OGLUM05G15750.1">
    <property type="protein sequence ID" value="OGLUM05G15750.1"/>
    <property type="gene ID" value="OGLUM05G15750"/>
</dbReference>
<evidence type="ECO:0000256" key="1">
    <source>
        <dbReference type="SAM" id="MobiDB-lite"/>
    </source>
</evidence>
<dbReference type="AlphaFoldDB" id="A0A0D9ZYL2"/>
<protein>
    <submittedName>
        <fullName evidence="2">Uncharacterized protein</fullName>
    </submittedName>
</protein>
<feature type="region of interest" description="Disordered" evidence="1">
    <location>
        <begin position="103"/>
        <end position="143"/>
    </location>
</feature>
<feature type="compositionally biased region" description="Gly residues" evidence="1">
    <location>
        <begin position="202"/>
        <end position="212"/>
    </location>
</feature>
<keyword evidence="3" id="KW-1185">Reference proteome</keyword>
<evidence type="ECO:0000313" key="2">
    <source>
        <dbReference type="EnsemblPlants" id="OGLUM05G15750.1"/>
    </source>
</evidence>
<reference evidence="2" key="1">
    <citation type="submission" date="2015-04" db="UniProtKB">
        <authorList>
            <consortium name="EnsemblPlants"/>
        </authorList>
    </citation>
    <scope>IDENTIFICATION</scope>
</reference>
<evidence type="ECO:0000313" key="3">
    <source>
        <dbReference type="Proteomes" id="UP000026961"/>
    </source>
</evidence>
<proteinExistence type="predicted"/>
<organism evidence="2">
    <name type="scientific">Oryza glumipatula</name>
    <dbReference type="NCBI Taxonomy" id="40148"/>
    <lineage>
        <taxon>Eukaryota</taxon>
        <taxon>Viridiplantae</taxon>
        <taxon>Streptophyta</taxon>
        <taxon>Embryophyta</taxon>
        <taxon>Tracheophyta</taxon>
        <taxon>Spermatophyta</taxon>
        <taxon>Magnoliopsida</taxon>
        <taxon>Liliopsida</taxon>
        <taxon>Poales</taxon>
        <taxon>Poaceae</taxon>
        <taxon>BOP clade</taxon>
        <taxon>Oryzoideae</taxon>
        <taxon>Oryzeae</taxon>
        <taxon>Oryzinae</taxon>
        <taxon>Oryza</taxon>
    </lineage>
</organism>